<dbReference type="NCBIfam" id="TIGR01525">
    <property type="entry name" value="ATPase-IB_hvy"/>
    <property type="match status" value="1"/>
</dbReference>
<dbReference type="InterPro" id="IPR018303">
    <property type="entry name" value="ATPase_P-typ_P_site"/>
</dbReference>
<feature type="transmembrane region" description="Helical" evidence="11">
    <location>
        <begin position="38"/>
        <end position="55"/>
    </location>
</feature>
<evidence type="ECO:0000256" key="10">
    <source>
        <dbReference type="ARBA" id="ARBA00023136"/>
    </source>
</evidence>
<feature type="transmembrane region" description="Helical" evidence="11">
    <location>
        <begin position="586"/>
        <end position="608"/>
    </location>
</feature>
<dbReference type="InterPro" id="IPR001757">
    <property type="entry name" value="P_typ_ATPase"/>
</dbReference>
<dbReference type="InterPro" id="IPR023298">
    <property type="entry name" value="ATPase_P-typ_TM_dom_sf"/>
</dbReference>
<comment type="subcellular location">
    <subcellularLocation>
        <location evidence="11">Cell membrane</location>
    </subcellularLocation>
    <subcellularLocation>
        <location evidence="1">Membrane</location>
        <topology evidence="1">Multi-pass membrane protein</topology>
    </subcellularLocation>
</comment>
<evidence type="ECO:0000256" key="6">
    <source>
        <dbReference type="ARBA" id="ARBA00022840"/>
    </source>
</evidence>
<protein>
    <submittedName>
        <fullName evidence="13">Heavy metal translocating P-type ATPase</fullName>
    </submittedName>
</protein>
<keyword evidence="8" id="KW-1278">Translocase</keyword>
<name>A0ABS9KF93_9BACT</name>
<dbReference type="Proteomes" id="UP001165366">
    <property type="component" value="Unassembled WGS sequence"/>
</dbReference>
<evidence type="ECO:0000313" key="13">
    <source>
        <dbReference type="EMBL" id="MCG2589533.1"/>
    </source>
</evidence>
<dbReference type="InterPro" id="IPR023299">
    <property type="entry name" value="ATPase_P-typ_cyto_dom_N"/>
</dbReference>
<keyword evidence="11" id="KW-1003">Cell membrane</keyword>
<feature type="domain" description="P-type ATPase A" evidence="12">
    <location>
        <begin position="129"/>
        <end position="221"/>
    </location>
</feature>
<evidence type="ECO:0000259" key="12">
    <source>
        <dbReference type="Pfam" id="PF00122"/>
    </source>
</evidence>
<dbReference type="PANTHER" id="PTHR43079:SF1">
    <property type="entry name" value="CADMIUM_ZINC-TRANSPORTING ATPASE HMA1, CHLOROPLASTIC-RELATED"/>
    <property type="match status" value="1"/>
</dbReference>
<dbReference type="SUPFAM" id="SSF81660">
    <property type="entry name" value="Metal cation-transporting ATPase, ATP-binding domain N"/>
    <property type="match status" value="1"/>
</dbReference>
<feature type="transmembrane region" description="Helical" evidence="11">
    <location>
        <begin position="614"/>
        <end position="634"/>
    </location>
</feature>
<evidence type="ECO:0000313" key="14">
    <source>
        <dbReference type="Proteomes" id="UP001165366"/>
    </source>
</evidence>
<feature type="transmembrane region" description="Helical" evidence="11">
    <location>
        <begin position="272"/>
        <end position="296"/>
    </location>
</feature>
<organism evidence="13 14">
    <name type="scientific">Rhodohalobacter sulfatireducens</name>
    <dbReference type="NCBI Taxonomy" id="2911366"/>
    <lineage>
        <taxon>Bacteria</taxon>
        <taxon>Pseudomonadati</taxon>
        <taxon>Balneolota</taxon>
        <taxon>Balneolia</taxon>
        <taxon>Balneolales</taxon>
        <taxon>Balneolaceae</taxon>
        <taxon>Rhodohalobacter</taxon>
    </lineage>
</organism>
<comment type="similarity">
    <text evidence="2 11">Belongs to the cation transport ATPase (P-type) (TC 3.A.3) family. Type IB subfamily.</text>
</comment>
<dbReference type="Gene3D" id="3.40.1110.10">
    <property type="entry name" value="Calcium-transporting ATPase, cytoplasmic domain N"/>
    <property type="match status" value="1"/>
</dbReference>
<proteinExistence type="inferred from homology"/>
<dbReference type="SUPFAM" id="SSF81665">
    <property type="entry name" value="Calcium ATPase, transmembrane domain M"/>
    <property type="match status" value="1"/>
</dbReference>
<dbReference type="InterPro" id="IPR027256">
    <property type="entry name" value="P-typ_ATPase_IB"/>
</dbReference>
<dbReference type="SFLD" id="SFLDG00002">
    <property type="entry name" value="C1.7:_P-type_atpase_like"/>
    <property type="match status" value="1"/>
</dbReference>
<keyword evidence="14" id="KW-1185">Reference proteome</keyword>
<gene>
    <name evidence="13" type="ORF">L6773_13220</name>
</gene>
<dbReference type="SUPFAM" id="SSF56784">
    <property type="entry name" value="HAD-like"/>
    <property type="match status" value="1"/>
</dbReference>
<evidence type="ECO:0000256" key="7">
    <source>
        <dbReference type="ARBA" id="ARBA00022842"/>
    </source>
</evidence>
<dbReference type="Gene3D" id="3.40.50.1000">
    <property type="entry name" value="HAD superfamily/HAD-like"/>
    <property type="match status" value="1"/>
</dbReference>
<dbReference type="InterPro" id="IPR059000">
    <property type="entry name" value="ATPase_P-type_domA"/>
</dbReference>
<dbReference type="PRINTS" id="PR00119">
    <property type="entry name" value="CATATPASE"/>
</dbReference>
<feature type="transmembrane region" description="Helical" evidence="11">
    <location>
        <begin position="12"/>
        <end position="32"/>
    </location>
</feature>
<dbReference type="InterPro" id="IPR023214">
    <property type="entry name" value="HAD_sf"/>
</dbReference>
<dbReference type="EMBL" id="JAKLWS010000017">
    <property type="protein sequence ID" value="MCG2589533.1"/>
    <property type="molecule type" value="Genomic_DNA"/>
</dbReference>
<evidence type="ECO:0000256" key="5">
    <source>
        <dbReference type="ARBA" id="ARBA00022741"/>
    </source>
</evidence>
<dbReference type="PRINTS" id="PR00941">
    <property type="entry name" value="CDATPASE"/>
</dbReference>
<keyword evidence="9 11" id="KW-1133">Transmembrane helix</keyword>
<keyword evidence="4 11" id="KW-0479">Metal-binding</keyword>
<evidence type="ECO:0000256" key="9">
    <source>
        <dbReference type="ARBA" id="ARBA00022989"/>
    </source>
</evidence>
<dbReference type="Gene3D" id="2.70.150.10">
    <property type="entry name" value="Calcium-transporting ATPase, cytoplasmic transduction domain A"/>
    <property type="match status" value="1"/>
</dbReference>
<dbReference type="RefSeq" id="WP_237854893.1">
    <property type="nucleotide sequence ID" value="NZ_JAKLWS010000017.1"/>
</dbReference>
<dbReference type="InterPro" id="IPR044492">
    <property type="entry name" value="P_typ_ATPase_HD_dom"/>
</dbReference>
<keyword evidence="5 11" id="KW-0547">Nucleotide-binding</keyword>
<dbReference type="Pfam" id="PF00702">
    <property type="entry name" value="Hydrolase"/>
    <property type="match status" value="1"/>
</dbReference>
<dbReference type="PROSITE" id="PS00154">
    <property type="entry name" value="ATPASE_E1_E2"/>
    <property type="match status" value="1"/>
</dbReference>
<accession>A0ABS9KF93</accession>
<evidence type="ECO:0000256" key="8">
    <source>
        <dbReference type="ARBA" id="ARBA00022967"/>
    </source>
</evidence>
<dbReference type="NCBIfam" id="TIGR01494">
    <property type="entry name" value="ATPase_P-type"/>
    <property type="match status" value="2"/>
</dbReference>
<dbReference type="InterPro" id="IPR051949">
    <property type="entry name" value="Cation_Transport_ATPase"/>
</dbReference>
<reference evidence="13" key="2">
    <citation type="submission" date="2024-05" db="EMBL/GenBank/DDBJ databases">
        <title>Rhodohalobacter halophilus gen. nov., sp. nov., a moderately halophilic member of the family Balneolaceae.</title>
        <authorList>
            <person name="Xia J."/>
        </authorList>
    </citation>
    <scope>NUCLEOTIDE SEQUENCE</scope>
    <source>
        <strain evidence="13">WB101</strain>
    </source>
</reference>
<evidence type="ECO:0000256" key="2">
    <source>
        <dbReference type="ARBA" id="ARBA00006024"/>
    </source>
</evidence>
<sequence>MSQQETGGKLQIWLTVLCAVFLLAGIVSEHLFLWPNEVSVTFYILSYLTGGYSGFVETIKHLRQFQLNIDFLMIFAALGAAVIDQWIEGATLLFLFSLSGALETYALGKSRNAIHSLLKLRPSEGLLKMEDGSEKLVPIEELEVGQVVIVKPGEHIPIDGKIVKGQTSVNEATITGESMPVSKGIGESVFAATLNENGVIEIEVTRRASDTTVAKIIQLVEEAQKSKAQTQRFLDTFEPRYALAVVVSVILLIFIPWGVFGQDFDPTFYRAMTVLVVASPCALIISTPASIISAIANGAKNGVLFKGGAYVEHAVDIDTIAFDKTGTLTKGEPEVTDLISFDRDNEKFSEDGSEVLEMLAIAAGCEYHSEHHLAHAIVKKAEELHVDLTRVDDMQSTPGQGVEGKLNGHHVSVGNSQMFNKQLEKWNPMISEKADFLREQGKTVVFVVQDEIALGVIALADKVREDAKIVVSKLQSLGIKQIVMLTGDNKGVAKSVAAELNISHVYAELLPEKKVDIIKKLREKGVVAMVGDGVNDAPALAVSDIGIAMGAAGTDVALETADIVLMGDDLTKLPYLLWLSRKAKKVVWQNIAFSLSVILFLLVCVFTIELPLTIGVIGHEGSTLLVVLNGLRLLKKGK</sequence>
<evidence type="ECO:0000256" key="1">
    <source>
        <dbReference type="ARBA" id="ARBA00004141"/>
    </source>
</evidence>
<keyword evidence="3 11" id="KW-0812">Transmembrane</keyword>
<dbReference type="SFLD" id="SFLDS00003">
    <property type="entry name" value="Haloacid_Dehalogenase"/>
    <property type="match status" value="1"/>
</dbReference>
<dbReference type="InterPro" id="IPR036412">
    <property type="entry name" value="HAD-like_sf"/>
</dbReference>
<dbReference type="SFLD" id="SFLDF00027">
    <property type="entry name" value="p-type_atpase"/>
    <property type="match status" value="1"/>
</dbReference>
<feature type="transmembrane region" description="Helical" evidence="11">
    <location>
        <begin position="241"/>
        <end position="260"/>
    </location>
</feature>
<comment type="caution">
    <text evidence="13">The sequence shown here is derived from an EMBL/GenBank/DDBJ whole genome shotgun (WGS) entry which is preliminary data.</text>
</comment>
<dbReference type="PANTHER" id="PTHR43079">
    <property type="entry name" value="PROBABLE CADMIUM/ZINC-TRANSPORTING ATPASE HMA1"/>
    <property type="match status" value="1"/>
</dbReference>
<evidence type="ECO:0000256" key="3">
    <source>
        <dbReference type="ARBA" id="ARBA00022692"/>
    </source>
</evidence>
<evidence type="ECO:0000256" key="11">
    <source>
        <dbReference type="RuleBase" id="RU362081"/>
    </source>
</evidence>
<evidence type="ECO:0000256" key="4">
    <source>
        <dbReference type="ARBA" id="ARBA00022723"/>
    </source>
</evidence>
<dbReference type="Pfam" id="PF00122">
    <property type="entry name" value="E1-E2_ATPase"/>
    <property type="match status" value="1"/>
</dbReference>
<dbReference type="SUPFAM" id="SSF81653">
    <property type="entry name" value="Calcium ATPase, transduction domain A"/>
    <property type="match status" value="1"/>
</dbReference>
<keyword evidence="10 11" id="KW-0472">Membrane</keyword>
<dbReference type="CDD" id="cd07551">
    <property type="entry name" value="P-type_ATPase_HM_ZosA_PfeT-like"/>
    <property type="match status" value="1"/>
</dbReference>
<reference evidence="13" key="1">
    <citation type="submission" date="2022-01" db="EMBL/GenBank/DDBJ databases">
        <authorList>
            <person name="Wang Y."/>
        </authorList>
    </citation>
    <scope>NUCLEOTIDE SEQUENCE</scope>
    <source>
        <strain evidence="13">WB101</strain>
    </source>
</reference>
<keyword evidence="7" id="KW-0460">Magnesium</keyword>
<keyword evidence="6 11" id="KW-0067">ATP-binding</keyword>
<dbReference type="InterPro" id="IPR008250">
    <property type="entry name" value="ATPase_P-typ_transduc_dom_A_sf"/>
</dbReference>